<comment type="caution">
    <text evidence="1">The sequence shown here is derived from an EMBL/GenBank/DDBJ whole genome shotgun (WGS) entry which is preliminary data.</text>
</comment>
<keyword evidence="2" id="KW-1185">Reference proteome</keyword>
<gene>
    <name evidence="1" type="ORF">MONAX_5E017052</name>
</gene>
<protein>
    <submittedName>
        <fullName evidence="1">Uncharacterized protein</fullName>
    </submittedName>
</protein>
<proteinExistence type="predicted"/>
<sequence length="100" mass="10790">MAADTRPGRCPRQAGYLPIRASVGAAILPATFVPRLGAWPVTPALGSQGKRSFLSISEDVYTVWGQWSAHCPLSQPPCQHCVEALLLRFPEDQGSSRTEA</sequence>
<accession>A0A5E4AAM8</accession>
<evidence type="ECO:0000313" key="1">
    <source>
        <dbReference type="EMBL" id="VTJ54353.1"/>
    </source>
</evidence>
<reference evidence="1" key="1">
    <citation type="submission" date="2019-04" db="EMBL/GenBank/DDBJ databases">
        <authorList>
            <person name="Alioto T."/>
            <person name="Alioto T."/>
        </authorList>
    </citation>
    <scope>NUCLEOTIDE SEQUENCE [LARGE SCALE GENOMIC DNA]</scope>
</reference>
<dbReference type="EMBL" id="CABDUW010000036">
    <property type="protein sequence ID" value="VTJ54353.1"/>
    <property type="molecule type" value="Genomic_DNA"/>
</dbReference>
<name>A0A5E4AAM8_MARMO</name>
<evidence type="ECO:0000313" key="2">
    <source>
        <dbReference type="Proteomes" id="UP000335636"/>
    </source>
</evidence>
<organism evidence="1 2">
    <name type="scientific">Marmota monax</name>
    <name type="common">Woodchuck</name>
    <dbReference type="NCBI Taxonomy" id="9995"/>
    <lineage>
        <taxon>Eukaryota</taxon>
        <taxon>Metazoa</taxon>
        <taxon>Chordata</taxon>
        <taxon>Craniata</taxon>
        <taxon>Vertebrata</taxon>
        <taxon>Euteleostomi</taxon>
        <taxon>Mammalia</taxon>
        <taxon>Eutheria</taxon>
        <taxon>Euarchontoglires</taxon>
        <taxon>Glires</taxon>
        <taxon>Rodentia</taxon>
        <taxon>Sciuromorpha</taxon>
        <taxon>Sciuridae</taxon>
        <taxon>Xerinae</taxon>
        <taxon>Marmotini</taxon>
        <taxon>Marmota</taxon>
    </lineage>
</organism>
<dbReference type="Proteomes" id="UP000335636">
    <property type="component" value="Unassembled WGS sequence"/>
</dbReference>
<dbReference type="AlphaFoldDB" id="A0A5E4AAM8"/>